<comment type="caution">
    <text evidence="1">The sequence shown here is derived from an EMBL/GenBank/DDBJ whole genome shotgun (WGS) entry which is preliminary data.</text>
</comment>
<evidence type="ECO:0000313" key="2">
    <source>
        <dbReference type="Proteomes" id="UP000805704"/>
    </source>
</evidence>
<dbReference type="EMBL" id="CM024801">
    <property type="protein sequence ID" value="KAG8012082.1"/>
    <property type="molecule type" value="Genomic_DNA"/>
</dbReference>
<protein>
    <submittedName>
        <fullName evidence="1">Junction-mediating and -regulatory protein</fullName>
    </submittedName>
</protein>
<name>A0ACB7FC57_NIBAL</name>
<accession>A0ACB7FC57</accession>
<keyword evidence="2" id="KW-1185">Reference proteome</keyword>
<reference evidence="1" key="1">
    <citation type="submission" date="2020-04" db="EMBL/GenBank/DDBJ databases">
        <title>A chromosome-scale assembly and high-density genetic map of the yellow drum (Nibea albiflora) genome.</title>
        <authorList>
            <person name="Xu D."/>
            <person name="Zhang W."/>
            <person name="Chen R."/>
            <person name="Tan P."/>
            <person name="Wang L."/>
            <person name="Song H."/>
            <person name="Tian L."/>
            <person name="Zhu Q."/>
            <person name="Wang B."/>
        </authorList>
    </citation>
    <scope>NUCLEOTIDE SEQUENCE</scope>
    <source>
        <strain evidence="1">ZJHYS-2018</strain>
    </source>
</reference>
<dbReference type="Proteomes" id="UP000805704">
    <property type="component" value="Chromosome 13"/>
</dbReference>
<sequence length="1180" mass="133677">MQLERRGYVKAGHWTPEAAVEHPEAVRQLHREFLRAGANVLQTFTFYCSEDKLEISGNVTNITGAQINEAACDLAREVANEGDALVAGCVSMTPCYAQTHSETEVKAIFKKQMDDFLKKDIDFFIAEFFDHVEEAGWAVEVLRTSGKPVGATLCISPHGDMDGVPPGECAVRLVKAALETRAITRWDIHKYTREAYNAGIRYIGGCCGFEPYHIRAIAEELAAERGFLPPASEKHGLWGAALEMHTKPWVRARYHVLDAVTIPLCSAYVSTSFTYSDTEILRLPLDMSFTMEDNLESGWVAVRPNAFEEREKHKFVFIVAWNEVEGKFAITCHNRTVQRRSFGRDPPVEATSLDGDKTKWPESPVRDKVSRSPGKGARETVDKSCSHKSKIATRSSPVKIQTVIKSAASPVSPDIEVLKSLREDQLSPSLDSLDLDELDSLSREDCSWAGLFSFQDLRAIHQQLCSVNSDLEPCLPVFPEEPAGMWTVLFGPAEVPETEMDELCYSLQVYLGHALDTCGWKILSQVLFTENDDPDEYYESLSELRQSGHEEALNRATKHLQELLEKHKTMDSMVELLELYEKEDQAYGGLLEASTQLYQYLLQPFRDMRELAMLRRQQIKISMENDYLGPRRIEALKKEDCDWQKKAQEAVLNIQEFTVKYFEITARAQKGVYERMKVDQRKFGKSSWTAAVERMERLRYSVAKETLQLQRAREICLDQRKHTLREEMQSLCSSEDAMALLDHMETQYYELQLQLYDIQAEILQCEELLLTAQLDSIRRQMTERQDEVVYYDTFESADDITEDDTAEREELHRLQVSARQLEARRGRIAAKRSYLRNKREICVSNHTQKQQKRQTVNKDLHQILELKNEEAEDEERKNSRVSQERQRTLDRLRTFKQRYPGQVILKSTRLRVSHSRRRDRGRGMEMSSVSEREERVDSVSVQQGQPLCLSTSVQTDPSPSSTLTTQPVTALTASLPPLPVPSPADSSCSPCSLSSLLASPISPPPPPPPPPPLPLKEELSPSGSPGQHGQKAEGKSAAEELSLSPLGPFIPRFFDSSQLLSARKKLRKTPEFDSHSRRGSSPMDEVLASLKRGSFHLRKVDQRALPPAKGDDDPNSILVQIRKGVKLRRVPRKERKDQGELPASTDPLTRSIHEALRRIKEASPESDSDDDGLAGPDWDS</sequence>
<gene>
    <name evidence="1" type="primary">JMY</name>
    <name evidence="1" type="ORF">GBF38_004534</name>
</gene>
<proteinExistence type="predicted"/>
<evidence type="ECO:0000313" key="1">
    <source>
        <dbReference type="EMBL" id="KAG8012082.1"/>
    </source>
</evidence>
<organism evidence="1 2">
    <name type="scientific">Nibea albiflora</name>
    <name type="common">Yellow drum</name>
    <name type="synonym">Corvina albiflora</name>
    <dbReference type="NCBI Taxonomy" id="240163"/>
    <lineage>
        <taxon>Eukaryota</taxon>
        <taxon>Metazoa</taxon>
        <taxon>Chordata</taxon>
        <taxon>Craniata</taxon>
        <taxon>Vertebrata</taxon>
        <taxon>Euteleostomi</taxon>
        <taxon>Actinopterygii</taxon>
        <taxon>Neopterygii</taxon>
        <taxon>Teleostei</taxon>
        <taxon>Neoteleostei</taxon>
        <taxon>Acanthomorphata</taxon>
        <taxon>Eupercaria</taxon>
        <taxon>Sciaenidae</taxon>
        <taxon>Nibea</taxon>
    </lineage>
</organism>